<feature type="compositionally biased region" description="Pro residues" evidence="1">
    <location>
        <begin position="207"/>
        <end position="220"/>
    </location>
</feature>
<feature type="compositionally biased region" description="Basic and acidic residues" evidence="1">
    <location>
        <begin position="399"/>
        <end position="430"/>
    </location>
</feature>
<comment type="caution">
    <text evidence="2">The sequence shown here is derived from an EMBL/GenBank/DDBJ whole genome shotgun (WGS) entry which is preliminary data.</text>
</comment>
<feature type="compositionally biased region" description="Low complexity" evidence="1">
    <location>
        <begin position="148"/>
        <end position="167"/>
    </location>
</feature>
<evidence type="ECO:0000313" key="3">
    <source>
        <dbReference type="Proteomes" id="UP000707071"/>
    </source>
</evidence>
<feature type="region of interest" description="Disordered" evidence="1">
    <location>
        <begin position="543"/>
        <end position="692"/>
    </location>
</feature>
<feature type="compositionally biased region" description="Polar residues" evidence="1">
    <location>
        <begin position="322"/>
        <end position="332"/>
    </location>
</feature>
<feature type="compositionally biased region" description="Basic and acidic residues" evidence="1">
    <location>
        <begin position="504"/>
        <end position="513"/>
    </location>
</feature>
<dbReference type="AlphaFoldDB" id="A0A9P7U5W8"/>
<sequence>MEAAAKKLDVLSQRILPPNPHYLSFSASWRHPSQPEDEAAADPRTATRRFEEWHQPRLQYPTFLSDTERGLLLTRSYHDMREEPTKPLPRDVTALLRGATGTGEKKKLSLSDYRNKKTVVAAQASTPNLAAAKQKESERAMPPTNASTGAPMGAATGTTAMPPTHGARPYQDPRRSDGPSRPRDSNVSSASARLKTIPEARTESRLPPKPASLPPRPPSPLGKRRMPDHDDERLQKRPRPDDRRPWDDRMQRDRDEASRRKDRGPPPPRDRDHRNYRDVPVHKDDRGNPSSSHPSGRPPLKGPANPGPRRPSPARPPRRPSLTGNNANSSRDTVVKSEATATKSGAATTKSEAATTKSEAATAKSGAAITKSGAATTKSEAATTKSFVPPLLSPLHLSFESREKEKRIRAEEDDAKVKKEKERKRRDDSQHGSAPSKPKKLESTAPAAAKKQRPTVSIPPLLSPTLPPVIEAELKRRKKTTAEASEEPNRPGRDAVSTKKRPAATRDVEDDVKAVPTAGKKLGHCRRLLVVLQVPKHLRAAFAKIVGPKPEPKAESKSESKRTSHGQADRDLDRKPRAGSDEAAGSSMTRKRPNGAAEGADAPAAKRPRSSDQGTATARPKHGSPSTPSKKTTAMSRVSSSNSLTRTPTAAITTSTPSASAPAPASASTDRRPNGTDKAPLKGENPEAKILRDKEEKFMAIGKHLKHEADPILQEHRSDTLLGLRNTPRELKVKRGYVLSLESIIAFMLGFHARNTRLAMYNQAGDMHGWHTMFPLMECLLQEMQRMELPNQQPLHAMLLLFFGILLEELIKCPYQCEGLPPPGPSEMAVMAQQERRKVKTWGQVRQMYAGVRDARMRVDVKPWSTVDDVAEGALRVLKLWCREEGIEWVESRAVRENWPVVRAATGQGQNSRR</sequence>
<feature type="compositionally biased region" description="Pro residues" evidence="1">
    <location>
        <begin position="296"/>
        <end position="315"/>
    </location>
</feature>
<organism evidence="2 3">
    <name type="scientific">Claviceps aff. purpurea</name>
    <dbReference type="NCBI Taxonomy" id="1967640"/>
    <lineage>
        <taxon>Eukaryota</taxon>
        <taxon>Fungi</taxon>
        <taxon>Dikarya</taxon>
        <taxon>Ascomycota</taxon>
        <taxon>Pezizomycotina</taxon>
        <taxon>Sordariomycetes</taxon>
        <taxon>Hypocreomycetidae</taxon>
        <taxon>Hypocreales</taxon>
        <taxon>Clavicipitaceae</taxon>
        <taxon>Claviceps</taxon>
    </lineage>
</organism>
<feature type="compositionally biased region" description="Basic and acidic residues" evidence="1">
    <location>
        <begin position="268"/>
        <end position="287"/>
    </location>
</feature>
<proteinExistence type="predicted"/>
<feature type="compositionally biased region" description="Basic and acidic residues" evidence="1">
    <location>
        <begin position="487"/>
        <end position="497"/>
    </location>
</feature>
<dbReference type="Proteomes" id="UP000707071">
    <property type="component" value="Unassembled WGS sequence"/>
</dbReference>
<reference evidence="2 3" key="1">
    <citation type="journal article" date="2020" name="bioRxiv">
        <title>Whole genome comparisons of ergot fungi reveals the divergence and evolution of species within the genus Claviceps are the result of varying mechanisms driving genome evolution and host range expansion.</title>
        <authorList>
            <person name="Wyka S.A."/>
            <person name="Mondo S.J."/>
            <person name="Liu M."/>
            <person name="Dettman J."/>
            <person name="Nalam V."/>
            <person name="Broders K.D."/>
        </authorList>
    </citation>
    <scope>NUCLEOTIDE SEQUENCE [LARGE SCALE GENOMIC DNA]</scope>
    <source>
        <strain evidence="2 3">Clav52</strain>
    </source>
</reference>
<feature type="compositionally biased region" description="Low complexity" evidence="1">
    <location>
        <begin position="645"/>
        <end position="668"/>
    </location>
</feature>
<evidence type="ECO:0000313" key="2">
    <source>
        <dbReference type="EMBL" id="KAG6294870.1"/>
    </source>
</evidence>
<feature type="region of interest" description="Disordered" evidence="1">
    <location>
        <begin position="26"/>
        <end position="46"/>
    </location>
</feature>
<feature type="compositionally biased region" description="Low complexity" evidence="1">
    <location>
        <begin position="336"/>
        <end position="386"/>
    </location>
</feature>
<feature type="compositionally biased region" description="Basic and acidic residues" evidence="1">
    <location>
        <begin position="225"/>
        <end position="259"/>
    </location>
</feature>
<accession>A0A9P7U5W8</accession>
<feature type="compositionally biased region" description="Basic and acidic residues" evidence="1">
    <location>
        <begin position="103"/>
        <end position="115"/>
    </location>
</feature>
<gene>
    <name evidence="2" type="ORF">E4U09_002438</name>
</gene>
<keyword evidence="3" id="KW-1185">Reference proteome</keyword>
<feature type="region of interest" description="Disordered" evidence="1">
    <location>
        <begin position="82"/>
        <end position="527"/>
    </location>
</feature>
<feature type="compositionally biased region" description="Low complexity" evidence="1">
    <location>
        <begin position="596"/>
        <end position="605"/>
    </location>
</feature>
<feature type="compositionally biased region" description="Basic and acidic residues" evidence="1">
    <location>
        <begin position="669"/>
        <end position="692"/>
    </location>
</feature>
<feature type="compositionally biased region" description="Basic and acidic residues" evidence="1">
    <location>
        <begin position="196"/>
        <end position="206"/>
    </location>
</feature>
<feature type="compositionally biased region" description="Polar residues" evidence="1">
    <location>
        <begin position="624"/>
        <end position="644"/>
    </location>
</feature>
<protein>
    <submittedName>
        <fullName evidence="2">Uncharacterized protein</fullName>
    </submittedName>
</protein>
<evidence type="ECO:0000256" key="1">
    <source>
        <dbReference type="SAM" id="MobiDB-lite"/>
    </source>
</evidence>
<name>A0A9P7U5W8_9HYPO</name>
<dbReference type="EMBL" id="SRRH01000208">
    <property type="protein sequence ID" value="KAG6294870.1"/>
    <property type="molecule type" value="Genomic_DNA"/>
</dbReference>
<feature type="compositionally biased region" description="Basic and acidic residues" evidence="1">
    <location>
        <begin position="550"/>
        <end position="580"/>
    </location>
</feature>
<feature type="compositionally biased region" description="Basic and acidic residues" evidence="1">
    <location>
        <begin position="171"/>
        <end position="184"/>
    </location>
</feature>